<dbReference type="Proteomes" id="UP000320679">
    <property type="component" value="Unassembled WGS sequence"/>
</dbReference>
<keyword evidence="1" id="KW-0472">Membrane</keyword>
<reference evidence="2 3" key="1">
    <citation type="submission" date="2019-03" db="EMBL/GenBank/DDBJ databases">
        <title>Metabolic potential of uncultured bacteria and archaea associated with petroleum seepage in deep-sea sediments.</title>
        <authorList>
            <person name="Dong X."/>
            <person name="Hubert C."/>
        </authorList>
    </citation>
    <scope>NUCLEOTIDE SEQUENCE [LARGE SCALE GENOMIC DNA]</scope>
    <source>
        <strain evidence="2">E29_bin78</strain>
    </source>
</reference>
<gene>
    <name evidence="2" type="ORF">E3J59_01210</name>
</gene>
<proteinExistence type="predicted"/>
<protein>
    <submittedName>
        <fullName evidence="2">Uncharacterized protein</fullName>
    </submittedName>
</protein>
<evidence type="ECO:0000313" key="2">
    <source>
        <dbReference type="EMBL" id="TET48036.1"/>
    </source>
</evidence>
<feature type="transmembrane region" description="Helical" evidence="1">
    <location>
        <begin position="109"/>
        <end position="129"/>
    </location>
</feature>
<keyword evidence="1" id="KW-0812">Transmembrane</keyword>
<keyword evidence="1" id="KW-1133">Transmembrane helix</keyword>
<comment type="caution">
    <text evidence="2">The sequence shown here is derived from an EMBL/GenBank/DDBJ whole genome shotgun (WGS) entry which is preliminary data.</text>
</comment>
<accession>A0A523UZT4</accession>
<dbReference type="EMBL" id="SOJK01000058">
    <property type="protein sequence ID" value="TET48036.1"/>
    <property type="molecule type" value="Genomic_DNA"/>
</dbReference>
<evidence type="ECO:0000313" key="3">
    <source>
        <dbReference type="Proteomes" id="UP000320679"/>
    </source>
</evidence>
<dbReference type="AlphaFoldDB" id="A0A523UZT4"/>
<evidence type="ECO:0000256" key="1">
    <source>
        <dbReference type="SAM" id="Phobius"/>
    </source>
</evidence>
<organism evidence="2 3">
    <name type="scientific">Aerophobetes bacterium</name>
    <dbReference type="NCBI Taxonomy" id="2030807"/>
    <lineage>
        <taxon>Bacteria</taxon>
        <taxon>Candidatus Aerophobota</taxon>
    </lineage>
</organism>
<name>A0A523UZT4_UNCAE</name>
<sequence>MPVWSVKSKHIKRFVLVLPGFNQGRGKRGAWFAWTEKTEDFFRGFSRGYHTVKYEIFEPESEYPLSDGELQHLVEEISSQENAYSTLLRFEETLGGMGRSLRNRGIRGLILYLMMVLSVKQFWIIILLWPQTLLANFINYLRLRIAGRTRKVVSSFWQRGEDPHITDALNEAKEIYRSLELDPSRAEPLRRYQYLRDYFKKRRREDTDSEKAQACELVEEAYRDIIAQLTGESLLLKIVPQGTRERIINFFHITEQFPYPDNIFAVRNLYRSLCLSSSISQSKVIGENERVEANSLEMFLLCTKSGERIVIPCPRESVLALIFRGETFENIQRRNLPLEALLYVGSEEEREALLGFNSVSPKQFNPERMEETGMRIQNALLDTFRQEDSLLSYYLRELPSVYGKWRWRHPLYLWGNLVHLGFPWLFISHGIPAFAIVACTWIFWDSLWASQAGVRWQNYFQNLLEGVDKAYHNVNLRVMVHSGLGDINATIVNGGPEGYRDALERIEEHHFPRKFRDMVLLNSIATETPQLNDFQREANDFTTLPIPTFCYDEAKDKIKPLGKILK</sequence>